<dbReference type="PANTHER" id="PTHR35186:SF4">
    <property type="entry name" value="PRION-INHIBITION AND PROPAGATION HELO DOMAIN-CONTAINING PROTEIN"/>
    <property type="match status" value="1"/>
</dbReference>
<keyword evidence="1" id="KW-0732">Signal</keyword>
<reference evidence="2" key="1">
    <citation type="journal article" date="2020" name="Stud. Mycol.">
        <title>101 Dothideomycetes genomes: a test case for predicting lifestyles and emergence of pathogens.</title>
        <authorList>
            <person name="Haridas S."/>
            <person name="Albert R."/>
            <person name="Binder M."/>
            <person name="Bloem J."/>
            <person name="Labutti K."/>
            <person name="Salamov A."/>
            <person name="Andreopoulos B."/>
            <person name="Baker S."/>
            <person name="Barry K."/>
            <person name="Bills G."/>
            <person name="Bluhm B."/>
            <person name="Cannon C."/>
            <person name="Castanera R."/>
            <person name="Culley D."/>
            <person name="Daum C."/>
            <person name="Ezra D."/>
            <person name="Gonzalez J."/>
            <person name="Henrissat B."/>
            <person name="Kuo A."/>
            <person name="Liang C."/>
            <person name="Lipzen A."/>
            <person name="Lutzoni F."/>
            <person name="Magnuson J."/>
            <person name="Mondo S."/>
            <person name="Nolan M."/>
            <person name="Ohm R."/>
            <person name="Pangilinan J."/>
            <person name="Park H.-J."/>
            <person name="Ramirez L."/>
            <person name="Alfaro M."/>
            <person name="Sun H."/>
            <person name="Tritt A."/>
            <person name="Yoshinaga Y."/>
            <person name="Zwiers L.-H."/>
            <person name="Turgeon B."/>
            <person name="Goodwin S."/>
            <person name="Spatafora J."/>
            <person name="Crous P."/>
            <person name="Grigoriev I."/>
        </authorList>
    </citation>
    <scope>NUCLEOTIDE SEQUENCE</scope>
    <source>
        <strain evidence="2">CBS 627.86</strain>
    </source>
</reference>
<evidence type="ECO:0008006" key="4">
    <source>
        <dbReference type="Google" id="ProtNLM"/>
    </source>
</evidence>
<dbReference type="PANTHER" id="PTHR35186">
    <property type="entry name" value="ANK_REP_REGION DOMAIN-CONTAINING PROTEIN"/>
    <property type="match status" value="1"/>
</dbReference>
<keyword evidence="3" id="KW-1185">Reference proteome</keyword>
<accession>A0A6A5YUC6</accession>
<dbReference type="Proteomes" id="UP000799770">
    <property type="component" value="Unassembled WGS sequence"/>
</dbReference>
<feature type="signal peptide" evidence="1">
    <location>
        <begin position="1"/>
        <end position="20"/>
    </location>
</feature>
<gene>
    <name evidence="2" type="ORF">BDV96DRAFT_474211</name>
</gene>
<feature type="non-terminal residue" evidence="2">
    <location>
        <position position="263"/>
    </location>
</feature>
<dbReference type="AlphaFoldDB" id="A0A6A5YUC6"/>
<evidence type="ECO:0000256" key="1">
    <source>
        <dbReference type="SAM" id="SignalP"/>
    </source>
</evidence>
<organism evidence="2 3">
    <name type="scientific">Lophiotrema nucula</name>
    <dbReference type="NCBI Taxonomy" id="690887"/>
    <lineage>
        <taxon>Eukaryota</taxon>
        <taxon>Fungi</taxon>
        <taxon>Dikarya</taxon>
        <taxon>Ascomycota</taxon>
        <taxon>Pezizomycotina</taxon>
        <taxon>Dothideomycetes</taxon>
        <taxon>Pleosporomycetidae</taxon>
        <taxon>Pleosporales</taxon>
        <taxon>Lophiotremataceae</taxon>
        <taxon>Lophiotrema</taxon>
    </lineage>
</organism>
<sequence length="263" mass="30243">MSGIEVAGLVLGAFPILLAALESYREGAETVSDWWRIKRAYTKCKQDLEYHQILFEGNVERFLLPLVADEDELKSLMADPAGQAWEDHELEARLQERLPKSYKLFLGIMGNINELMESLQKELGVQNTNFQARVDQNGKLIKADASLRDLLSMSNVEFQAKRIKFSLKKSSRQRLFDQLEEANKRMRNLLESSDQVVSARRGREAAKPPSTINRKLNEFWRHAKRLHEALCNAWQCGCASHVANLQLQHRTSDNVEFDMLFHV</sequence>
<evidence type="ECO:0000313" key="3">
    <source>
        <dbReference type="Proteomes" id="UP000799770"/>
    </source>
</evidence>
<dbReference type="EMBL" id="ML977337">
    <property type="protein sequence ID" value="KAF2110630.1"/>
    <property type="molecule type" value="Genomic_DNA"/>
</dbReference>
<dbReference type="OrthoDB" id="3565018at2759"/>
<name>A0A6A5YUC6_9PLEO</name>
<proteinExistence type="predicted"/>
<feature type="chain" id="PRO_5025542818" description="Fungal N-terminal domain-containing protein" evidence="1">
    <location>
        <begin position="21"/>
        <end position="263"/>
    </location>
</feature>
<protein>
    <recommendedName>
        <fullName evidence="4">Fungal N-terminal domain-containing protein</fullName>
    </recommendedName>
</protein>
<evidence type="ECO:0000313" key="2">
    <source>
        <dbReference type="EMBL" id="KAF2110630.1"/>
    </source>
</evidence>